<feature type="chain" id="PRO_5003410000" evidence="1">
    <location>
        <begin position="37"/>
        <end position="119"/>
    </location>
</feature>
<dbReference type="EMBL" id="HE573026">
    <property type="protein sequence ID" value="CCC51241.1"/>
    <property type="molecule type" value="Genomic_DNA"/>
</dbReference>
<evidence type="ECO:0000313" key="2">
    <source>
        <dbReference type="EMBL" id="CCC51241.1"/>
    </source>
</evidence>
<name>G0U5U0_TRYVY</name>
<proteinExistence type="predicted"/>
<organism evidence="2">
    <name type="scientific">Trypanosoma vivax (strain Y486)</name>
    <dbReference type="NCBI Taxonomy" id="1055687"/>
    <lineage>
        <taxon>Eukaryota</taxon>
        <taxon>Discoba</taxon>
        <taxon>Euglenozoa</taxon>
        <taxon>Kinetoplastea</taxon>
        <taxon>Metakinetoplastina</taxon>
        <taxon>Trypanosomatida</taxon>
        <taxon>Trypanosomatidae</taxon>
        <taxon>Trypanosoma</taxon>
        <taxon>Duttonella</taxon>
    </lineage>
</organism>
<protein>
    <submittedName>
        <fullName evidence="2">Uncharacterized protein</fullName>
    </submittedName>
</protein>
<evidence type="ECO:0000256" key="1">
    <source>
        <dbReference type="SAM" id="SignalP"/>
    </source>
</evidence>
<dbReference type="VEuPathDB" id="TriTrypDB:TvY486_1002940"/>
<reference evidence="2" key="1">
    <citation type="journal article" date="2012" name="Proc. Natl. Acad. Sci. U.S.A.">
        <title>Antigenic diversity is generated by distinct evolutionary mechanisms in African trypanosome species.</title>
        <authorList>
            <person name="Jackson A.P."/>
            <person name="Berry A."/>
            <person name="Aslett M."/>
            <person name="Allison H.C."/>
            <person name="Burton P."/>
            <person name="Vavrova-Anderson J."/>
            <person name="Brown R."/>
            <person name="Browne H."/>
            <person name="Corton N."/>
            <person name="Hauser H."/>
            <person name="Gamble J."/>
            <person name="Gilderthorp R."/>
            <person name="Marcello L."/>
            <person name="McQuillan J."/>
            <person name="Otto T.D."/>
            <person name="Quail M.A."/>
            <person name="Sanders M.J."/>
            <person name="van Tonder A."/>
            <person name="Ginger M.L."/>
            <person name="Field M.C."/>
            <person name="Barry J.D."/>
            <person name="Hertz-Fowler C."/>
            <person name="Berriman M."/>
        </authorList>
    </citation>
    <scope>NUCLEOTIDE SEQUENCE</scope>
    <source>
        <strain evidence="2">Y486</strain>
    </source>
</reference>
<feature type="signal peptide" evidence="1">
    <location>
        <begin position="1"/>
        <end position="36"/>
    </location>
</feature>
<keyword evidence="1" id="KW-0732">Signal</keyword>
<dbReference type="AlphaFoldDB" id="G0U5U0"/>
<gene>
    <name evidence="2" type="ORF">TVY486_1002940</name>
</gene>
<accession>G0U5U0</accession>
<sequence length="119" mass="13396">MTEIRGVKRRCAQKRNVEGLLLLLSLLVFGRRKGRGKDENKISVVRSSSQTHLIRKGDGRMCMRDCENCEEAKVLWAAGARQSILTRKHEPVSFGTARLFSSQLTLLLLLLQLTSDIDA</sequence>